<evidence type="ECO:0000256" key="2">
    <source>
        <dbReference type="ARBA" id="ARBA00004604"/>
    </source>
</evidence>
<dbReference type="CDD" id="cd04458">
    <property type="entry name" value="CSP_CDS"/>
    <property type="match status" value="1"/>
</dbReference>
<proteinExistence type="inferred from homology"/>
<name>A0A9Q0N4T2_9DIPT</name>
<dbReference type="GO" id="GO:0008270">
    <property type="term" value="F:zinc ion binding"/>
    <property type="evidence" value="ECO:0007669"/>
    <property type="project" value="UniProtKB-KW"/>
</dbReference>
<dbReference type="InterPro" id="IPR002059">
    <property type="entry name" value="CSP_DNA-bd"/>
</dbReference>
<reference evidence="14" key="1">
    <citation type="submission" date="2022-07" db="EMBL/GenBank/DDBJ databases">
        <authorList>
            <person name="Trinca V."/>
            <person name="Uliana J.V.C."/>
            <person name="Torres T.T."/>
            <person name="Ward R.J."/>
            <person name="Monesi N."/>
        </authorList>
    </citation>
    <scope>NUCLEOTIDE SEQUENCE</scope>
    <source>
        <strain evidence="14">HSMRA1968</strain>
        <tissue evidence="14">Whole embryos</tissue>
    </source>
</reference>
<evidence type="ECO:0000256" key="5">
    <source>
        <dbReference type="ARBA" id="ARBA00022723"/>
    </source>
</evidence>
<keyword evidence="15" id="KW-1185">Reference proteome</keyword>
<dbReference type="AlphaFoldDB" id="A0A9Q0N4T2"/>
<dbReference type="GO" id="GO:0005730">
    <property type="term" value="C:nucleolus"/>
    <property type="evidence" value="ECO:0007669"/>
    <property type="project" value="UniProtKB-SubCell"/>
</dbReference>
<comment type="similarity">
    <text evidence="3">Belongs to the lin-28 family.</text>
</comment>
<dbReference type="Proteomes" id="UP001151699">
    <property type="component" value="Chromosome B"/>
</dbReference>
<evidence type="ECO:0000313" key="15">
    <source>
        <dbReference type="Proteomes" id="UP001151699"/>
    </source>
</evidence>
<evidence type="ECO:0000256" key="12">
    <source>
        <dbReference type="SAM" id="MobiDB-lite"/>
    </source>
</evidence>
<dbReference type="InterPro" id="IPR001878">
    <property type="entry name" value="Znf_CCHC"/>
</dbReference>
<keyword evidence="11" id="KW-0539">Nucleus</keyword>
<feature type="domain" description="CSD" evidence="13">
    <location>
        <begin position="19"/>
        <end position="85"/>
    </location>
</feature>
<dbReference type="GO" id="GO:0003729">
    <property type="term" value="F:mRNA binding"/>
    <property type="evidence" value="ECO:0007669"/>
    <property type="project" value="TreeGrafter"/>
</dbReference>
<evidence type="ECO:0000256" key="8">
    <source>
        <dbReference type="ARBA" id="ARBA00022833"/>
    </source>
</evidence>
<keyword evidence="6" id="KW-0677">Repeat</keyword>
<dbReference type="GO" id="GO:0005737">
    <property type="term" value="C:cytoplasm"/>
    <property type="evidence" value="ECO:0007669"/>
    <property type="project" value="UniProtKB-SubCell"/>
</dbReference>
<dbReference type="PRINTS" id="PR00050">
    <property type="entry name" value="COLDSHOCK"/>
</dbReference>
<keyword evidence="9" id="KW-0694">RNA-binding</keyword>
<dbReference type="Pfam" id="PF00313">
    <property type="entry name" value="CSD"/>
    <property type="match status" value="1"/>
</dbReference>
<keyword evidence="4" id="KW-0963">Cytoplasm</keyword>
<evidence type="ECO:0000256" key="11">
    <source>
        <dbReference type="ARBA" id="ARBA00023242"/>
    </source>
</evidence>
<dbReference type="SUPFAM" id="SSF50249">
    <property type="entry name" value="Nucleic acid-binding proteins"/>
    <property type="match status" value="1"/>
</dbReference>
<dbReference type="SMART" id="SM00343">
    <property type="entry name" value="ZnF_C2HC"/>
    <property type="match status" value="2"/>
</dbReference>
<dbReference type="OrthoDB" id="422005at2759"/>
<dbReference type="PANTHER" id="PTHR46109:SF1">
    <property type="entry name" value="PROTEIN LIN-28 HOMOLOG"/>
    <property type="match status" value="1"/>
</dbReference>
<evidence type="ECO:0000256" key="3">
    <source>
        <dbReference type="ARBA" id="ARBA00008840"/>
    </source>
</evidence>
<dbReference type="InterPro" id="IPR054081">
    <property type="entry name" value="Lin-28A-like_Znf-CCHC_2"/>
</dbReference>
<evidence type="ECO:0000313" key="14">
    <source>
        <dbReference type="EMBL" id="KAJ6643091.1"/>
    </source>
</evidence>
<dbReference type="SUPFAM" id="SSF57756">
    <property type="entry name" value="Retrovirus zinc finger-like domains"/>
    <property type="match status" value="1"/>
</dbReference>
<gene>
    <name evidence="14" type="primary">lin-28</name>
    <name evidence="14" type="ORF">Bhyg_08047</name>
</gene>
<dbReference type="InterPro" id="IPR012340">
    <property type="entry name" value="NA-bd_OB-fold"/>
</dbReference>
<evidence type="ECO:0000256" key="9">
    <source>
        <dbReference type="ARBA" id="ARBA00022884"/>
    </source>
</evidence>
<dbReference type="Gene3D" id="2.40.50.140">
    <property type="entry name" value="Nucleic acid-binding proteins"/>
    <property type="match status" value="1"/>
</dbReference>
<dbReference type="PROSITE" id="PS51857">
    <property type="entry name" value="CSD_2"/>
    <property type="match status" value="1"/>
</dbReference>
<evidence type="ECO:0000256" key="4">
    <source>
        <dbReference type="ARBA" id="ARBA00022490"/>
    </source>
</evidence>
<dbReference type="EMBL" id="WJQU01000002">
    <property type="protein sequence ID" value="KAJ6643091.1"/>
    <property type="molecule type" value="Genomic_DNA"/>
</dbReference>
<dbReference type="SMART" id="SM00357">
    <property type="entry name" value="CSP"/>
    <property type="match status" value="1"/>
</dbReference>
<evidence type="ECO:0000259" key="13">
    <source>
        <dbReference type="PROSITE" id="PS51857"/>
    </source>
</evidence>
<comment type="subcellular location">
    <subcellularLocation>
        <location evidence="1">Cytoplasm</location>
    </subcellularLocation>
    <subcellularLocation>
        <location evidence="2">Nucleus</location>
        <location evidence="2">Nucleolus</location>
    </subcellularLocation>
</comment>
<dbReference type="InterPro" id="IPR011129">
    <property type="entry name" value="CSD"/>
</dbReference>
<feature type="region of interest" description="Disordered" evidence="12">
    <location>
        <begin position="149"/>
        <end position="178"/>
    </location>
</feature>
<comment type="caution">
    <text evidence="14">The sequence shown here is derived from an EMBL/GenBank/DDBJ whole genome shotgun (WGS) entry which is preliminary data.</text>
</comment>
<keyword evidence="5" id="KW-0479">Metal-binding</keyword>
<keyword evidence="10" id="KW-0943">RNA-mediated gene silencing</keyword>
<evidence type="ECO:0000256" key="1">
    <source>
        <dbReference type="ARBA" id="ARBA00004496"/>
    </source>
</evidence>
<evidence type="ECO:0000256" key="7">
    <source>
        <dbReference type="ARBA" id="ARBA00022771"/>
    </source>
</evidence>
<dbReference type="Pfam" id="PF21890">
    <property type="entry name" value="Lin-28A-like_zf-CCHC_2"/>
    <property type="match status" value="1"/>
</dbReference>
<feature type="compositionally biased region" description="Polar residues" evidence="12">
    <location>
        <begin position="164"/>
        <end position="178"/>
    </location>
</feature>
<organism evidence="14 15">
    <name type="scientific">Pseudolycoriella hygida</name>
    <dbReference type="NCBI Taxonomy" id="35572"/>
    <lineage>
        <taxon>Eukaryota</taxon>
        <taxon>Metazoa</taxon>
        <taxon>Ecdysozoa</taxon>
        <taxon>Arthropoda</taxon>
        <taxon>Hexapoda</taxon>
        <taxon>Insecta</taxon>
        <taxon>Pterygota</taxon>
        <taxon>Neoptera</taxon>
        <taxon>Endopterygota</taxon>
        <taxon>Diptera</taxon>
        <taxon>Nematocera</taxon>
        <taxon>Sciaroidea</taxon>
        <taxon>Sciaridae</taxon>
        <taxon>Pseudolycoriella</taxon>
    </lineage>
</organism>
<protein>
    <submittedName>
        <fullName evidence="14">Protein lin-28 like</fullName>
    </submittedName>
</protein>
<evidence type="ECO:0000256" key="10">
    <source>
        <dbReference type="ARBA" id="ARBA00023158"/>
    </source>
</evidence>
<keyword evidence="7" id="KW-0863">Zinc-finger</keyword>
<evidence type="ECO:0000256" key="6">
    <source>
        <dbReference type="ARBA" id="ARBA00022737"/>
    </source>
</evidence>
<dbReference type="GO" id="GO:0031054">
    <property type="term" value="P:pre-miRNA processing"/>
    <property type="evidence" value="ECO:0007669"/>
    <property type="project" value="TreeGrafter"/>
</dbReference>
<dbReference type="InterPro" id="IPR051373">
    <property type="entry name" value="Lin-28_RNA-binding"/>
</dbReference>
<sequence length="178" mass="19852">MTEDIGKNTDIENKQIENVKTGKCKWFNGTKGWGFVTLDETGEDVFVHQSILKMNGFRQLNEAEEVEVEFKVTDKGLLEAIKVTGPNGEDCRGSSKHPPKRVFRKIRCYNCGEFKNHVASKCVEPPQPKRCHFCKSDQHLVAECPTKTTTKLNTSGSEPDCGSQAENADGSSEQNQNV</sequence>
<keyword evidence="8" id="KW-0862">Zinc</keyword>
<dbReference type="PANTHER" id="PTHR46109">
    <property type="entry name" value="PROTEIN LIN-28"/>
    <property type="match status" value="1"/>
</dbReference>
<dbReference type="Gene3D" id="4.10.60.10">
    <property type="entry name" value="Zinc finger, CCHC-type"/>
    <property type="match status" value="1"/>
</dbReference>
<accession>A0A9Q0N4T2</accession>
<dbReference type="InterPro" id="IPR036875">
    <property type="entry name" value="Znf_CCHC_sf"/>
</dbReference>